<protein>
    <submittedName>
        <fullName evidence="1">Uncharacterized protein</fullName>
    </submittedName>
</protein>
<name>A0A0B2UU98_TOXCA</name>
<comment type="caution">
    <text evidence="1">The sequence shown here is derived from an EMBL/GenBank/DDBJ whole genome shotgun (WGS) entry which is preliminary data.</text>
</comment>
<evidence type="ECO:0000313" key="1">
    <source>
        <dbReference type="EMBL" id="KHN72769.1"/>
    </source>
</evidence>
<accession>A0A0B2UU98</accession>
<dbReference type="Proteomes" id="UP000031036">
    <property type="component" value="Unassembled WGS sequence"/>
</dbReference>
<dbReference type="EMBL" id="JPKZ01003219">
    <property type="protein sequence ID" value="KHN72769.1"/>
    <property type="molecule type" value="Genomic_DNA"/>
</dbReference>
<gene>
    <name evidence="1" type="ORF">Tcan_17786</name>
</gene>
<organism evidence="1 2">
    <name type="scientific">Toxocara canis</name>
    <name type="common">Canine roundworm</name>
    <dbReference type="NCBI Taxonomy" id="6265"/>
    <lineage>
        <taxon>Eukaryota</taxon>
        <taxon>Metazoa</taxon>
        <taxon>Ecdysozoa</taxon>
        <taxon>Nematoda</taxon>
        <taxon>Chromadorea</taxon>
        <taxon>Rhabditida</taxon>
        <taxon>Spirurina</taxon>
        <taxon>Ascaridomorpha</taxon>
        <taxon>Ascaridoidea</taxon>
        <taxon>Toxocaridae</taxon>
        <taxon>Toxocara</taxon>
    </lineage>
</organism>
<keyword evidence="2" id="KW-1185">Reference proteome</keyword>
<reference evidence="1 2" key="1">
    <citation type="submission" date="2014-11" db="EMBL/GenBank/DDBJ databases">
        <title>Genetic blueprint of the zoonotic pathogen Toxocara canis.</title>
        <authorList>
            <person name="Zhu X.-Q."/>
            <person name="Korhonen P.K."/>
            <person name="Cai H."/>
            <person name="Young N.D."/>
            <person name="Nejsum P."/>
            <person name="von Samson-Himmelstjerna G."/>
            <person name="Boag P.R."/>
            <person name="Tan P."/>
            <person name="Li Q."/>
            <person name="Min J."/>
            <person name="Yang Y."/>
            <person name="Wang X."/>
            <person name="Fang X."/>
            <person name="Hall R.S."/>
            <person name="Hofmann A."/>
            <person name="Sternberg P.W."/>
            <person name="Jex A.R."/>
            <person name="Gasser R.B."/>
        </authorList>
    </citation>
    <scope>NUCLEOTIDE SEQUENCE [LARGE SCALE GENOMIC DNA]</scope>
    <source>
        <strain evidence="1">PN_DK_2014</strain>
    </source>
</reference>
<sequence>MTAFGFRHAVISHPNVNSLDDMVEAINRVTDQNLLIIAKHYERGACERFIGPHLHIAFHDRSGTHGVYERIRHQRRLDPRFEFKSRRLVCVDHFMSYIHKDGRELVTERMGTIPYPRCSEHSGGLGGEQCDADGGLLTIRVERVGVGPIESILDSKGSGLSDSSASRIGSSLVICQTHQSPAYTINCTSPCCLEMGFLFYT</sequence>
<dbReference type="AlphaFoldDB" id="A0A0B2UU98"/>
<proteinExistence type="predicted"/>
<evidence type="ECO:0000313" key="2">
    <source>
        <dbReference type="Proteomes" id="UP000031036"/>
    </source>
</evidence>